<gene>
    <name evidence="2" type="ORF">JOF45_002624</name>
</gene>
<proteinExistence type="predicted"/>
<dbReference type="RefSeq" id="WP_210051496.1">
    <property type="nucleotide sequence ID" value="NZ_JAGINX010000002.1"/>
</dbReference>
<keyword evidence="3" id="KW-1185">Reference proteome</keyword>
<sequence length="97" mass="11161">MLTTQTPAAVRVACADDGSPRRLIWGGRRLTVIRKPIPWIGRRSWWELTRRAERGTTAAIFERDMWHVEARDVDTGEVLTLDLAVEEHGWEVADEHL</sequence>
<feature type="domain" description="DUF6504" evidence="1">
    <location>
        <begin position="11"/>
        <end position="83"/>
    </location>
</feature>
<name>A0ABS4T6P1_9MICC</name>
<dbReference type="EMBL" id="JAGINX010000002">
    <property type="protein sequence ID" value="MBP2319541.1"/>
    <property type="molecule type" value="Genomic_DNA"/>
</dbReference>
<reference evidence="2 3" key="1">
    <citation type="submission" date="2021-03" db="EMBL/GenBank/DDBJ databases">
        <title>Sequencing the genomes of 1000 actinobacteria strains.</title>
        <authorList>
            <person name="Klenk H.-P."/>
        </authorList>
    </citation>
    <scope>NUCLEOTIDE SEQUENCE [LARGE SCALE GENOMIC DNA]</scope>
    <source>
        <strain evidence="2 3">DSM 12544</strain>
    </source>
</reference>
<evidence type="ECO:0000313" key="3">
    <source>
        <dbReference type="Proteomes" id="UP001519331"/>
    </source>
</evidence>
<organism evidence="2 3">
    <name type="scientific">Nesterenkonia lacusekhoensis</name>
    <dbReference type="NCBI Taxonomy" id="150832"/>
    <lineage>
        <taxon>Bacteria</taxon>
        <taxon>Bacillati</taxon>
        <taxon>Actinomycetota</taxon>
        <taxon>Actinomycetes</taxon>
        <taxon>Micrococcales</taxon>
        <taxon>Micrococcaceae</taxon>
        <taxon>Nesterenkonia</taxon>
    </lineage>
</organism>
<evidence type="ECO:0000259" key="1">
    <source>
        <dbReference type="Pfam" id="PF20114"/>
    </source>
</evidence>
<dbReference type="Proteomes" id="UP001519331">
    <property type="component" value="Unassembled WGS sequence"/>
</dbReference>
<evidence type="ECO:0000313" key="2">
    <source>
        <dbReference type="EMBL" id="MBP2319541.1"/>
    </source>
</evidence>
<dbReference type="Pfam" id="PF20114">
    <property type="entry name" value="DUF6504"/>
    <property type="match status" value="1"/>
</dbReference>
<protein>
    <recommendedName>
        <fullName evidence="1">DUF6504 domain-containing protein</fullName>
    </recommendedName>
</protein>
<accession>A0ABS4T6P1</accession>
<comment type="caution">
    <text evidence="2">The sequence shown here is derived from an EMBL/GenBank/DDBJ whole genome shotgun (WGS) entry which is preliminary data.</text>
</comment>
<dbReference type="InterPro" id="IPR045443">
    <property type="entry name" value="DUF6504"/>
</dbReference>